<accession>A0AAD5IP71</accession>
<dbReference type="GO" id="GO:0080155">
    <property type="term" value="P:regulation of double fertilization forming a zygote and endosperm"/>
    <property type="evidence" value="ECO:0007669"/>
    <property type="project" value="TreeGrafter"/>
</dbReference>
<dbReference type="GO" id="GO:0009567">
    <property type="term" value="P:double fertilization forming a zygote and endosperm"/>
    <property type="evidence" value="ECO:0007669"/>
    <property type="project" value="TreeGrafter"/>
</dbReference>
<evidence type="ECO:0000313" key="4">
    <source>
        <dbReference type="EMBL" id="KAI9170363.1"/>
    </source>
</evidence>
<protein>
    <recommendedName>
        <fullName evidence="3">Prolamin-like domain-containing protein</fullName>
    </recommendedName>
</protein>
<dbReference type="PANTHER" id="PTHR31181:SF60">
    <property type="entry name" value="PROLAMIN-LIKE DOMAIN-CONTAINING PROTEIN"/>
    <property type="match status" value="1"/>
</dbReference>
<dbReference type="GO" id="GO:2000008">
    <property type="term" value="P:regulation of protein localization to cell surface"/>
    <property type="evidence" value="ECO:0007669"/>
    <property type="project" value="TreeGrafter"/>
</dbReference>
<dbReference type="EMBL" id="JAJSOW010000104">
    <property type="protein sequence ID" value="KAI9170363.1"/>
    <property type="molecule type" value="Genomic_DNA"/>
</dbReference>
<dbReference type="GO" id="GO:0031982">
    <property type="term" value="C:vesicle"/>
    <property type="evidence" value="ECO:0007669"/>
    <property type="project" value="TreeGrafter"/>
</dbReference>
<evidence type="ECO:0000313" key="5">
    <source>
        <dbReference type="Proteomes" id="UP001064489"/>
    </source>
</evidence>
<name>A0AAD5IP71_ACENE</name>
<evidence type="ECO:0000259" key="3">
    <source>
        <dbReference type="Pfam" id="PF05617"/>
    </source>
</evidence>
<dbReference type="AlphaFoldDB" id="A0AAD5IP71"/>
<gene>
    <name evidence="4" type="ORF">LWI28_026816</name>
</gene>
<dbReference type="Proteomes" id="UP001064489">
    <property type="component" value="Chromosome 7"/>
</dbReference>
<comment type="caution">
    <text evidence="4">The sequence shown here is derived from an EMBL/GenBank/DDBJ whole genome shotgun (WGS) entry which is preliminary data.</text>
</comment>
<feature type="chain" id="PRO_5042004737" description="Prolamin-like domain-containing protein" evidence="2">
    <location>
        <begin position="27"/>
        <end position="128"/>
    </location>
</feature>
<sequence length="128" mass="13560">MSQASVKFSIALILACVFIVIAPGLASEPATPEFPPLFGKDPDVVKCLSTLQSVQGCVQEIITSFLSRQVKLIGPACCKALNEVDNKCWPKVFPLDPFFPTLLKNYCATVVPGGASPTPTPPAKVLGN</sequence>
<dbReference type="Pfam" id="PF05617">
    <property type="entry name" value="Prolamin_like"/>
    <property type="match status" value="1"/>
</dbReference>
<reference evidence="4" key="1">
    <citation type="journal article" date="2022" name="Plant J.">
        <title>Strategies of tolerance reflected in two North American maple genomes.</title>
        <authorList>
            <person name="McEvoy S.L."/>
            <person name="Sezen U.U."/>
            <person name="Trouern-Trend A."/>
            <person name="McMahon S.M."/>
            <person name="Schaberg P.G."/>
            <person name="Yang J."/>
            <person name="Wegrzyn J.L."/>
            <person name="Swenson N.G."/>
        </authorList>
    </citation>
    <scope>NUCLEOTIDE SEQUENCE</scope>
    <source>
        <strain evidence="4">91603</strain>
    </source>
</reference>
<keyword evidence="5" id="KW-1185">Reference proteome</keyword>
<evidence type="ECO:0000256" key="1">
    <source>
        <dbReference type="ARBA" id="ARBA00022729"/>
    </source>
</evidence>
<proteinExistence type="predicted"/>
<organism evidence="4 5">
    <name type="scientific">Acer negundo</name>
    <name type="common">Box elder</name>
    <dbReference type="NCBI Taxonomy" id="4023"/>
    <lineage>
        <taxon>Eukaryota</taxon>
        <taxon>Viridiplantae</taxon>
        <taxon>Streptophyta</taxon>
        <taxon>Embryophyta</taxon>
        <taxon>Tracheophyta</taxon>
        <taxon>Spermatophyta</taxon>
        <taxon>Magnoliopsida</taxon>
        <taxon>eudicotyledons</taxon>
        <taxon>Gunneridae</taxon>
        <taxon>Pentapetalae</taxon>
        <taxon>rosids</taxon>
        <taxon>malvids</taxon>
        <taxon>Sapindales</taxon>
        <taxon>Sapindaceae</taxon>
        <taxon>Hippocastanoideae</taxon>
        <taxon>Acereae</taxon>
        <taxon>Acer</taxon>
    </lineage>
</organism>
<evidence type="ECO:0000256" key="2">
    <source>
        <dbReference type="SAM" id="SignalP"/>
    </source>
</evidence>
<keyword evidence="1 2" id="KW-0732">Signal</keyword>
<dbReference type="PANTHER" id="PTHR31181">
    <property type="entry name" value="EGG CELL-SECRETED PROTEIN 1.4"/>
    <property type="match status" value="1"/>
</dbReference>
<feature type="domain" description="Prolamin-like" evidence="3">
    <location>
        <begin position="46"/>
        <end position="107"/>
    </location>
</feature>
<dbReference type="InterPro" id="IPR008502">
    <property type="entry name" value="Prolamin-like"/>
</dbReference>
<reference evidence="4" key="2">
    <citation type="submission" date="2023-02" db="EMBL/GenBank/DDBJ databases">
        <authorList>
            <person name="Swenson N.G."/>
            <person name="Wegrzyn J.L."/>
            <person name="Mcevoy S.L."/>
        </authorList>
    </citation>
    <scope>NUCLEOTIDE SEQUENCE</scope>
    <source>
        <strain evidence="4">91603</strain>
        <tissue evidence="4">Leaf</tissue>
    </source>
</reference>
<dbReference type="GO" id="GO:0005576">
    <property type="term" value="C:extracellular region"/>
    <property type="evidence" value="ECO:0007669"/>
    <property type="project" value="TreeGrafter"/>
</dbReference>
<feature type="signal peptide" evidence="2">
    <location>
        <begin position="1"/>
        <end position="26"/>
    </location>
</feature>